<evidence type="ECO:0000256" key="1">
    <source>
        <dbReference type="SAM" id="MobiDB-lite"/>
    </source>
</evidence>
<feature type="compositionally biased region" description="Pro residues" evidence="1">
    <location>
        <begin position="17"/>
        <end position="27"/>
    </location>
</feature>
<dbReference type="RefSeq" id="WP_114451739.1">
    <property type="nucleotide sequence ID" value="NZ_QPJC01000002.1"/>
</dbReference>
<dbReference type="AlphaFoldDB" id="A0A368VX40"/>
<accession>A0A368VX40</accession>
<evidence type="ECO:0000313" key="2">
    <source>
        <dbReference type="EMBL" id="RCW45877.1"/>
    </source>
</evidence>
<comment type="caution">
    <text evidence="2">The sequence shown here is derived from an EMBL/GenBank/DDBJ whole genome shotgun (WGS) entry which is preliminary data.</text>
</comment>
<dbReference type="Proteomes" id="UP000253495">
    <property type="component" value="Unassembled WGS sequence"/>
</dbReference>
<reference evidence="2 3" key="1">
    <citation type="submission" date="2018-07" db="EMBL/GenBank/DDBJ databases">
        <title>Genomic Encyclopedia of Type Strains, Phase III (KMG-III): the genomes of soil and plant-associated and newly described type strains.</title>
        <authorList>
            <person name="Whitman W."/>
        </authorList>
    </citation>
    <scope>NUCLEOTIDE SEQUENCE [LARGE SCALE GENOMIC DNA]</scope>
    <source>
        <strain evidence="2 3">CECT 8575</strain>
    </source>
</reference>
<dbReference type="EMBL" id="QPJC01000002">
    <property type="protein sequence ID" value="RCW45877.1"/>
    <property type="molecule type" value="Genomic_DNA"/>
</dbReference>
<protein>
    <submittedName>
        <fullName evidence="2">Uncharacterized protein</fullName>
    </submittedName>
</protein>
<keyword evidence="3" id="KW-1185">Reference proteome</keyword>
<organism evidence="2 3">
    <name type="scientific">Halopolyspora algeriensis</name>
    <dbReference type="NCBI Taxonomy" id="1500506"/>
    <lineage>
        <taxon>Bacteria</taxon>
        <taxon>Bacillati</taxon>
        <taxon>Actinomycetota</taxon>
        <taxon>Actinomycetes</taxon>
        <taxon>Actinomycetes incertae sedis</taxon>
        <taxon>Halopolyspora</taxon>
    </lineage>
</organism>
<name>A0A368VX40_9ACTN</name>
<sequence>MTDPPAIVWPVTDPDRPIPPGRLPDPGTPAGFRNHSAPPVVDGIGAFPEPTLPLLQRVLDGLRR</sequence>
<evidence type="ECO:0000313" key="3">
    <source>
        <dbReference type="Proteomes" id="UP000253495"/>
    </source>
</evidence>
<gene>
    <name evidence="2" type="ORF">DFQ14_102178</name>
</gene>
<feature type="region of interest" description="Disordered" evidence="1">
    <location>
        <begin position="1"/>
        <end position="37"/>
    </location>
</feature>
<proteinExistence type="predicted"/>